<dbReference type="Proteomes" id="UP000321947">
    <property type="component" value="Unassembled WGS sequence"/>
</dbReference>
<comment type="caution">
    <text evidence="2">The sequence shown here is derived from an EMBL/GenBank/DDBJ whole genome shotgun (WGS) entry which is preliminary data.</text>
</comment>
<sequence length="303" mass="33917">MTPFEALYGRCCRSPVCWGEVGEQRMLGHELVQTTNVAIQKTRARMLTAQSRQKSYVDERRKDLKFDVRDMVFLKPNEGCSEVREEGEAKSTFLHDVFHVSMLRKYVADPTHVVDFEPLRINENLSYEEQLVEILAKEVKMLRNRGIALVKVFWRNHGVEEATWEREDDMRAQYPELSAAAIDSHLLAGHCPLPQAATTVVQSLRATSVSRAVCVNPSAIIHPNCRAPSSESCRRSSAAVFSRFPSSAIDPCNPSRFAFNPTRVSPPVPTTRVDPSRTQPQPSHPCACGGRGKGKGKLAIDKK</sequence>
<feature type="region of interest" description="Disordered" evidence="1">
    <location>
        <begin position="256"/>
        <end position="303"/>
    </location>
</feature>
<dbReference type="EMBL" id="SSTE01013200">
    <property type="protein sequence ID" value="KAA0047471.1"/>
    <property type="molecule type" value="Genomic_DNA"/>
</dbReference>
<gene>
    <name evidence="3" type="ORF">E5676_scaffold507G00620</name>
    <name evidence="2" type="ORF">E6C27_scaffold498G00860</name>
</gene>
<evidence type="ECO:0000313" key="4">
    <source>
        <dbReference type="Proteomes" id="UP000321393"/>
    </source>
</evidence>
<accession>A0A5A7U1K4</accession>
<dbReference type="AlphaFoldDB" id="A0A5A7U1K4"/>
<evidence type="ECO:0000256" key="1">
    <source>
        <dbReference type="SAM" id="MobiDB-lite"/>
    </source>
</evidence>
<dbReference type="EMBL" id="SSTD01017954">
    <property type="protein sequence ID" value="TYJ98669.1"/>
    <property type="molecule type" value="Genomic_DNA"/>
</dbReference>
<proteinExistence type="predicted"/>
<dbReference type="PANTHER" id="PTHR46148:SF57">
    <property type="entry name" value="OS12G0499874 PROTEIN"/>
    <property type="match status" value="1"/>
</dbReference>
<protein>
    <submittedName>
        <fullName evidence="2">Pol protein</fullName>
    </submittedName>
</protein>
<dbReference type="Proteomes" id="UP000321393">
    <property type="component" value="Unassembled WGS sequence"/>
</dbReference>
<name>A0A5A7U1K4_CUCMM</name>
<dbReference type="PANTHER" id="PTHR46148">
    <property type="entry name" value="CHROMO DOMAIN-CONTAINING PROTEIN"/>
    <property type="match status" value="1"/>
</dbReference>
<evidence type="ECO:0000313" key="3">
    <source>
        <dbReference type="EMBL" id="TYJ98669.1"/>
    </source>
</evidence>
<reference evidence="4 5" key="1">
    <citation type="submission" date="2019-08" db="EMBL/GenBank/DDBJ databases">
        <title>Draft genome sequences of two oriental melons (Cucumis melo L. var makuwa).</title>
        <authorList>
            <person name="Kwon S.-Y."/>
        </authorList>
    </citation>
    <scope>NUCLEOTIDE SEQUENCE [LARGE SCALE GENOMIC DNA]</scope>
    <source>
        <strain evidence="5">cv. Chang Bougi</strain>
        <strain evidence="4">cv. SW 3</strain>
        <tissue evidence="2">Leaf</tissue>
    </source>
</reference>
<evidence type="ECO:0000313" key="2">
    <source>
        <dbReference type="EMBL" id="KAA0047471.1"/>
    </source>
</evidence>
<organism evidence="2 4">
    <name type="scientific">Cucumis melo var. makuwa</name>
    <name type="common">Oriental melon</name>
    <dbReference type="NCBI Taxonomy" id="1194695"/>
    <lineage>
        <taxon>Eukaryota</taxon>
        <taxon>Viridiplantae</taxon>
        <taxon>Streptophyta</taxon>
        <taxon>Embryophyta</taxon>
        <taxon>Tracheophyta</taxon>
        <taxon>Spermatophyta</taxon>
        <taxon>Magnoliopsida</taxon>
        <taxon>eudicotyledons</taxon>
        <taxon>Gunneridae</taxon>
        <taxon>Pentapetalae</taxon>
        <taxon>rosids</taxon>
        <taxon>fabids</taxon>
        <taxon>Cucurbitales</taxon>
        <taxon>Cucurbitaceae</taxon>
        <taxon>Benincaseae</taxon>
        <taxon>Cucumis</taxon>
    </lineage>
</organism>
<dbReference type="OrthoDB" id="532080at2759"/>
<evidence type="ECO:0000313" key="5">
    <source>
        <dbReference type="Proteomes" id="UP000321947"/>
    </source>
</evidence>